<dbReference type="SUPFAM" id="SSF51556">
    <property type="entry name" value="Metallo-dependent hydrolases"/>
    <property type="match status" value="1"/>
</dbReference>
<name>A0A838ACY8_9PSEU</name>
<accession>A0A838ACY8</accession>
<dbReference type="GO" id="GO:0016831">
    <property type="term" value="F:carboxy-lyase activity"/>
    <property type="evidence" value="ECO:0007669"/>
    <property type="project" value="InterPro"/>
</dbReference>
<dbReference type="GO" id="GO:0016787">
    <property type="term" value="F:hydrolase activity"/>
    <property type="evidence" value="ECO:0007669"/>
    <property type="project" value="UniProtKB-KW"/>
</dbReference>
<evidence type="ECO:0000259" key="2">
    <source>
        <dbReference type="Pfam" id="PF04909"/>
    </source>
</evidence>
<dbReference type="AlphaFoldDB" id="A0A838ACY8"/>
<evidence type="ECO:0000313" key="4">
    <source>
        <dbReference type="Proteomes" id="UP000582974"/>
    </source>
</evidence>
<dbReference type="RefSeq" id="WP_180893921.1">
    <property type="nucleotide sequence ID" value="NZ_JACCKD010000006.1"/>
</dbReference>
<comment type="caution">
    <text evidence="3">The sequence shown here is derived from an EMBL/GenBank/DDBJ whole genome shotgun (WGS) entry which is preliminary data.</text>
</comment>
<gene>
    <name evidence="3" type="ORF">H0B56_16150</name>
</gene>
<keyword evidence="4" id="KW-1185">Reference proteome</keyword>
<keyword evidence="1" id="KW-0456">Lyase</keyword>
<feature type="domain" description="Amidohydrolase-related" evidence="2">
    <location>
        <begin position="26"/>
        <end position="300"/>
    </location>
</feature>
<dbReference type="InterPro" id="IPR032466">
    <property type="entry name" value="Metal_Hydrolase"/>
</dbReference>
<dbReference type="CDD" id="cd01292">
    <property type="entry name" value="metallo-dependent_hydrolases"/>
    <property type="match status" value="1"/>
</dbReference>
<evidence type="ECO:0000313" key="3">
    <source>
        <dbReference type="EMBL" id="MBA0127083.1"/>
    </source>
</evidence>
<dbReference type="InterPro" id="IPR032465">
    <property type="entry name" value="ACMSD"/>
</dbReference>
<proteinExistence type="predicted"/>
<sequence length="313" mass="34194">MVGEAGPATDAEVASWVSSLGVPGLVDIHTHFLPERVMRKVWAYFDGAAEHYGTAWPIHYRLPERERIEVLRALGVRHFAPLVYPHKPGMAEWLTRWAREFGTTVAEAVPTATLYPEPGAGAQVAAALRAGARCFKAHIQVGDYDPRSDLLDRAWGLLAEAGVPVVVHCGHGPIPGSYTGVEVFGEVLRRHPRLVAVLAHAGMPEYEDALALVRAYPRVYLDTTMVGVDFTESMAPLPRDWPARIAGCADRVVLGTDFPNIPYPYAAQLRAIAGWAERHPGLGRRFLRAVLHDTPAALLGVCEGTPVPRGREQ</sequence>
<dbReference type="Gene3D" id="3.20.20.140">
    <property type="entry name" value="Metal-dependent hydrolases"/>
    <property type="match status" value="1"/>
</dbReference>
<protein>
    <submittedName>
        <fullName evidence="3">Amidohydrolase</fullName>
    </submittedName>
</protein>
<dbReference type="GO" id="GO:0005737">
    <property type="term" value="C:cytoplasm"/>
    <property type="evidence" value="ECO:0007669"/>
    <property type="project" value="TreeGrafter"/>
</dbReference>
<dbReference type="InterPro" id="IPR006680">
    <property type="entry name" value="Amidohydro-rel"/>
</dbReference>
<dbReference type="PANTHER" id="PTHR21240:SF28">
    <property type="entry name" value="ISO-OROTATE DECARBOXYLASE (EUROFUNG)"/>
    <property type="match status" value="1"/>
</dbReference>
<dbReference type="GO" id="GO:0019748">
    <property type="term" value="P:secondary metabolic process"/>
    <property type="evidence" value="ECO:0007669"/>
    <property type="project" value="TreeGrafter"/>
</dbReference>
<dbReference type="Proteomes" id="UP000582974">
    <property type="component" value="Unassembled WGS sequence"/>
</dbReference>
<dbReference type="Pfam" id="PF04909">
    <property type="entry name" value="Amidohydro_2"/>
    <property type="match status" value="1"/>
</dbReference>
<dbReference type="EMBL" id="JACCKD010000006">
    <property type="protein sequence ID" value="MBA0127083.1"/>
    <property type="molecule type" value="Genomic_DNA"/>
</dbReference>
<dbReference type="PANTHER" id="PTHR21240">
    <property type="entry name" value="2-AMINO-3-CARBOXYLMUCONATE-6-SEMIALDEHYDE DECARBOXYLASE"/>
    <property type="match status" value="1"/>
</dbReference>
<reference evidence="3 4" key="1">
    <citation type="submission" date="2020-07" db="EMBL/GenBank/DDBJ databases">
        <title>Genome of Haloechinothrix sp.</title>
        <authorList>
            <person name="Tang S.-K."/>
            <person name="Yang L."/>
            <person name="Zhu W.-Y."/>
        </authorList>
    </citation>
    <scope>NUCLEOTIDE SEQUENCE [LARGE SCALE GENOMIC DNA]</scope>
    <source>
        <strain evidence="3 4">YIM 98757</strain>
    </source>
</reference>
<evidence type="ECO:0000256" key="1">
    <source>
        <dbReference type="ARBA" id="ARBA00023239"/>
    </source>
</evidence>
<organism evidence="3 4">
    <name type="scientific">Haloechinothrix aidingensis</name>
    <dbReference type="NCBI Taxonomy" id="2752311"/>
    <lineage>
        <taxon>Bacteria</taxon>
        <taxon>Bacillati</taxon>
        <taxon>Actinomycetota</taxon>
        <taxon>Actinomycetes</taxon>
        <taxon>Pseudonocardiales</taxon>
        <taxon>Pseudonocardiaceae</taxon>
        <taxon>Haloechinothrix</taxon>
    </lineage>
</organism>
<keyword evidence="3" id="KW-0378">Hydrolase</keyword>